<evidence type="ECO:0000313" key="1">
    <source>
        <dbReference type="EMBL" id="GBN56838.1"/>
    </source>
</evidence>
<protein>
    <submittedName>
        <fullName evidence="1">Uncharacterized protein</fullName>
    </submittedName>
</protein>
<dbReference type="EMBL" id="BGPR01012601">
    <property type="protein sequence ID" value="GBN56838.1"/>
    <property type="molecule type" value="Genomic_DNA"/>
</dbReference>
<dbReference type="Proteomes" id="UP000499080">
    <property type="component" value="Unassembled WGS sequence"/>
</dbReference>
<comment type="caution">
    <text evidence="1">The sequence shown here is derived from an EMBL/GenBank/DDBJ whole genome shotgun (WGS) entry which is preliminary data.</text>
</comment>
<gene>
    <name evidence="1" type="ORF">AVEN_251549_1</name>
</gene>
<name>A0A4Y2PY57_ARAVE</name>
<keyword evidence="2" id="KW-1185">Reference proteome</keyword>
<dbReference type="AlphaFoldDB" id="A0A4Y2PY57"/>
<proteinExistence type="predicted"/>
<organism evidence="1 2">
    <name type="scientific">Araneus ventricosus</name>
    <name type="common">Orbweaver spider</name>
    <name type="synonym">Epeira ventricosa</name>
    <dbReference type="NCBI Taxonomy" id="182803"/>
    <lineage>
        <taxon>Eukaryota</taxon>
        <taxon>Metazoa</taxon>
        <taxon>Ecdysozoa</taxon>
        <taxon>Arthropoda</taxon>
        <taxon>Chelicerata</taxon>
        <taxon>Arachnida</taxon>
        <taxon>Araneae</taxon>
        <taxon>Araneomorphae</taxon>
        <taxon>Entelegynae</taxon>
        <taxon>Araneoidea</taxon>
        <taxon>Araneidae</taxon>
        <taxon>Araneus</taxon>
    </lineage>
</organism>
<evidence type="ECO:0000313" key="2">
    <source>
        <dbReference type="Proteomes" id="UP000499080"/>
    </source>
</evidence>
<accession>A0A4Y2PY57</accession>
<sequence length="111" mass="12584">MAHALSAEEDRETADRRARVQCSQNQYGRKMWSEKECVYGDDAMSRQMVGGLCSMVTEERQSVEDEDRSVPLYTHDCNKHRQSRGNGVSIESMSEKAGLLNRGILFLNPTI</sequence>
<reference evidence="1 2" key="1">
    <citation type="journal article" date="2019" name="Sci. Rep.">
        <title>Orb-weaving spider Araneus ventricosus genome elucidates the spidroin gene catalogue.</title>
        <authorList>
            <person name="Kono N."/>
            <person name="Nakamura H."/>
            <person name="Ohtoshi R."/>
            <person name="Moran D.A.P."/>
            <person name="Shinohara A."/>
            <person name="Yoshida Y."/>
            <person name="Fujiwara M."/>
            <person name="Mori M."/>
            <person name="Tomita M."/>
            <person name="Arakawa K."/>
        </authorList>
    </citation>
    <scope>NUCLEOTIDE SEQUENCE [LARGE SCALE GENOMIC DNA]</scope>
</reference>